<gene>
    <name evidence="1" type="ORF">BJ971_005430</name>
</gene>
<dbReference type="Proteomes" id="UP000578112">
    <property type="component" value="Unassembled WGS sequence"/>
</dbReference>
<organism evidence="1 2">
    <name type="scientific">Actinoplanes digitatis</name>
    <dbReference type="NCBI Taxonomy" id="1868"/>
    <lineage>
        <taxon>Bacteria</taxon>
        <taxon>Bacillati</taxon>
        <taxon>Actinomycetota</taxon>
        <taxon>Actinomycetes</taxon>
        <taxon>Micromonosporales</taxon>
        <taxon>Micromonosporaceae</taxon>
        <taxon>Actinoplanes</taxon>
    </lineage>
</organism>
<dbReference type="RefSeq" id="WP_184996010.1">
    <property type="nucleotide sequence ID" value="NZ_BOMK01000003.1"/>
</dbReference>
<evidence type="ECO:0000313" key="2">
    <source>
        <dbReference type="Proteomes" id="UP000578112"/>
    </source>
</evidence>
<dbReference type="AlphaFoldDB" id="A0A7W7I1V7"/>
<name>A0A7W7I1V7_9ACTN</name>
<dbReference type="EMBL" id="JACHNH010000001">
    <property type="protein sequence ID" value="MBB4764874.1"/>
    <property type="molecule type" value="Genomic_DNA"/>
</dbReference>
<reference evidence="1 2" key="1">
    <citation type="submission" date="2020-08" db="EMBL/GenBank/DDBJ databases">
        <title>Sequencing the genomes of 1000 actinobacteria strains.</title>
        <authorList>
            <person name="Klenk H.-P."/>
        </authorList>
    </citation>
    <scope>NUCLEOTIDE SEQUENCE [LARGE SCALE GENOMIC DNA]</scope>
    <source>
        <strain evidence="1 2">DSM 43149</strain>
    </source>
</reference>
<comment type="caution">
    <text evidence="1">The sequence shown here is derived from an EMBL/GenBank/DDBJ whole genome shotgun (WGS) entry which is preliminary data.</text>
</comment>
<sequence length="78" mass="8613">MPAITGGKDVQVDPADVARIGRLVTGPFDGEVPDDLTHLLRRDPGPPGLWRYRSQLTRPVDGRVLDRIGAWAQARLTR</sequence>
<protein>
    <submittedName>
        <fullName evidence="1">Uncharacterized protein</fullName>
    </submittedName>
</protein>
<evidence type="ECO:0000313" key="1">
    <source>
        <dbReference type="EMBL" id="MBB4764874.1"/>
    </source>
</evidence>
<keyword evidence="2" id="KW-1185">Reference proteome</keyword>
<proteinExistence type="predicted"/>
<accession>A0A7W7I1V7</accession>